<accession>A0AAN6K5A7</accession>
<dbReference type="EMBL" id="JAUJLE010000256">
    <property type="protein sequence ID" value="KAK0964662.1"/>
    <property type="molecule type" value="Genomic_DNA"/>
</dbReference>
<evidence type="ECO:0000256" key="2">
    <source>
        <dbReference type="SAM" id="MobiDB-lite"/>
    </source>
</evidence>
<reference evidence="3" key="1">
    <citation type="submission" date="2023-06" db="EMBL/GenBank/DDBJ databases">
        <title>Black Yeasts Isolated from many extreme environments.</title>
        <authorList>
            <person name="Coleine C."/>
            <person name="Stajich J.E."/>
            <person name="Selbmann L."/>
        </authorList>
    </citation>
    <scope>NUCLEOTIDE SEQUENCE</scope>
    <source>
        <strain evidence="3">CCFEE 5200</strain>
    </source>
</reference>
<gene>
    <name evidence="3" type="ORF">LTR91_018366</name>
</gene>
<evidence type="ECO:0000313" key="3">
    <source>
        <dbReference type="EMBL" id="KAK0964662.1"/>
    </source>
</evidence>
<keyword evidence="1" id="KW-0175">Coiled coil</keyword>
<evidence type="ECO:0000313" key="4">
    <source>
        <dbReference type="Proteomes" id="UP001175353"/>
    </source>
</evidence>
<feature type="compositionally biased region" description="Polar residues" evidence="2">
    <location>
        <begin position="189"/>
        <end position="203"/>
    </location>
</feature>
<feature type="coiled-coil region" evidence="1">
    <location>
        <begin position="17"/>
        <end position="51"/>
    </location>
</feature>
<proteinExistence type="predicted"/>
<organism evidence="3 4">
    <name type="scientific">Friedmanniomyces endolithicus</name>
    <dbReference type="NCBI Taxonomy" id="329885"/>
    <lineage>
        <taxon>Eukaryota</taxon>
        <taxon>Fungi</taxon>
        <taxon>Dikarya</taxon>
        <taxon>Ascomycota</taxon>
        <taxon>Pezizomycotina</taxon>
        <taxon>Dothideomycetes</taxon>
        <taxon>Dothideomycetidae</taxon>
        <taxon>Mycosphaerellales</taxon>
        <taxon>Teratosphaeriaceae</taxon>
        <taxon>Friedmanniomyces</taxon>
    </lineage>
</organism>
<name>A0AAN6K5A7_9PEZI</name>
<protein>
    <submittedName>
        <fullName evidence="3">Uncharacterized protein</fullName>
    </submittedName>
</protein>
<feature type="region of interest" description="Disordered" evidence="2">
    <location>
        <begin position="189"/>
        <end position="219"/>
    </location>
</feature>
<feature type="region of interest" description="Disordered" evidence="2">
    <location>
        <begin position="480"/>
        <end position="539"/>
    </location>
</feature>
<comment type="caution">
    <text evidence="3">The sequence shown here is derived from an EMBL/GenBank/DDBJ whole genome shotgun (WGS) entry which is preliminary data.</text>
</comment>
<keyword evidence="4" id="KW-1185">Reference proteome</keyword>
<feature type="region of interest" description="Disordered" evidence="2">
    <location>
        <begin position="361"/>
        <end position="386"/>
    </location>
</feature>
<dbReference type="Proteomes" id="UP001175353">
    <property type="component" value="Unassembled WGS sequence"/>
</dbReference>
<evidence type="ECO:0000256" key="1">
    <source>
        <dbReference type="SAM" id="Coils"/>
    </source>
</evidence>
<dbReference type="AlphaFoldDB" id="A0AAN6K5A7"/>
<sequence length="567" mass="61652">MDGMETSRLVEQLAAGFETLQEEYRKLFGQHQSLERKLATAREQYNELAKLCGTGAIATPPLSLSSSPNLPKHDPAEEENIAVIVESRNDGGSCDAANRVRSAMEAAHLLRQTQRTNTSEGVRIWSGPAADRQEAACPFLPSITESPLEQDFTVEGRRSQLGCPFASMANKKLSSHAASVLSRYNTRDSITGVPSTPLSSVSRVNGKDSTSRRSSRRTSFADPIKAEICGLSDHQQHKEALIVEQASPKYHIAAVEEAEKGVCPIRFMDQHSPEEVATYFEKHKHELPRSHEVCVRRYQSNEEQIRELDAKYGNLVSMIQGLGAKHKELLPQEPAENLEEDEGDEQMDKKGLERVRTWARSVSGQAGGSNDIAVPDGFGDEEDRRSHFDRPLRDIRVGESPSRPWGISVPAKYLEVAVAESETSGHRPAQPALPTSWGAELQATKTGKETTGAASAARCPFSAAAAAAATTLVRTDPIIATGHAPNRPLAESPRQHAQPSSRPQDPRPQDPRPQPAFVAAAPSTTTGKRPSDAGQRPRMLFTGPVFLGYAAEDAARILREGGWSAGA</sequence>